<evidence type="ECO:0000259" key="2">
    <source>
        <dbReference type="PROSITE" id="PS50280"/>
    </source>
</evidence>
<organism evidence="3 4">
    <name type="scientific">Dissostichus eleginoides</name>
    <name type="common">Patagonian toothfish</name>
    <name type="synonym">Dissostichus amissus</name>
    <dbReference type="NCBI Taxonomy" id="100907"/>
    <lineage>
        <taxon>Eukaryota</taxon>
        <taxon>Metazoa</taxon>
        <taxon>Chordata</taxon>
        <taxon>Craniata</taxon>
        <taxon>Vertebrata</taxon>
        <taxon>Euteleostomi</taxon>
        <taxon>Actinopterygii</taxon>
        <taxon>Neopterygii</taxon>
        <taxon>Teleostei</taxon>
        <taxon>Neoteleostei</taxon>
        <taxon>Acanthomorphata</taxon>
        <taxon>Eupercaria</taxon>
        <taxon>Perciformes</taxon>
        <taxon>Notothenioidei</taxon>
        <taxon>Nototheniidae</taxon>
        <taxon>Dissostichus</taxon>
    </lineage>
</organism>
<evidence type="ECO:0000313" key="3">
    <source>
        <dbReference type="EMBL" id="KAK1876605.1"/>
    </source>
</evidence>
<dbReference type="PANTHER" id="PTHR47306">
    <property type="entry name" value="SI:CH211-178J18.4-RELATED"/>
    <property type="match status" value="1"/>
</dbReference>
<feature type="compositionally biased region" description="Low complexity" evidence="1">
    <location>
        <begin position="85"/>
        <end position="98"/>
    </location>
</feature>
<sequence>MKNSSEAEVDAEVQKAKESTWKWTLFQRTIEYKQLLKILPHKASRVAMVKYFIERDFFILDKPCDEDMDCAGEASTSCSAPATTSAAATSAPNDDSATVATSVGACTDSSSPQGTESSDTPSSDEGTRVSSKKRRYQTTVREKMQAAGLYNKFPSDCKILLDFEKHLSTCLKVQNYQQEIDNVARFLRYIQPTGDEPNFDFLTNTTDTMNYFQALDNSTLSASTILNYFKNILRFLKFLRGNLELVIPRELIDKYSDYLVTLRVAHTRRHTQVKTGKQIAISGEEISPTEKTWYRYYCQGWFQAYHMYIRADVVQDDCNRFFVSAKGKQISSASSDLGRLHHSCGLKNTNSHEVRRAIETELSVTFSAEQKKNAAHYLAHTEEVANKDYRQLVGFKYGTRQEYMFSHFTHRKPSVTKMDRLIQKEEWVANFPKSKDVLTMWKPALKCVIESDKTILNSVSRQKWKGLAIKMFDGDKREGVVATRNFTKGDIVCDYHGPVITHAAGKKMMEDLEGKAGYLFFLKTGTASICIDAQTYPCKCHDTIETIGRKINHSSKNANIVPLHVVLRLDEKDMDVILFKATKDIKADNELKFDYGVKRKSFRGEGIELQ</sequence>
<accession>A0AAD9EWL1</accession>
<feature type="compositionally biased region" description="Polar residues" evidence="1">
    <location>
        <begin position="107"/>
        <end position="124"/>
    </location>
</feature>
<dbReference type="Gene3D" id="2.170.270.10">
    <property type="entry name" value="SET domain"/>
    <property type="match status" value="1"/>
</dbReference>
<feature type="region of interest" description="Disordered" evidence="1">
    <location>
        <begin position="85"/>
        <end position="137"/>
    </location>
</feature>
<protein>
    <submittedName>
        <fullName evidence="3">N-lysine methyltransferase KMT5A-A</fullName>
    </submittedName>
</protein>
<dbReference type="PROSITE" id="PS50280">
    <property type="entry name" value="SET"/>
    <property type="match status" value="1"/>
</dbReference>
<dbReference type="Proteomes" id="UP001228049">
    <property type="component" value="Unassembled WGS sequence"/>
</dbReference>
<name>A0AAD9EWL1_DISEL</name>
<comment type="caution">
    <text evidence="3">The sequence shown here is derived from an EMBL/GenBank/DDBJ whole genome shotgun (WGS) entry which is preliminary data.</text>
</comment>
<dbReference type="PANTHER" id="PTHR47306:SF2">
    <property type="entry name" value="CORE-BINDING (CB) DOMAIN-CONTAINING PROTEIN"/>
    <property type="match status" value="1"/>
</dbReference>
<reference evidence="3" key="1">
    <citation type="submission" date="2023-04" db="EMBL/GenBank/DDBJ databases">
        <title>Chromosome-level genome of Chaenocephalus aceratus.</title>
        <authorList>
            <person name="Park H."/>
        </authorList>
    </citation>
    <scope>NUCLEOTIDE SEQUENCE</scope>
    <source>
        <strain evidence="3">DE</strain>
        <tissue evidence="3">Muscle</tissue>
    </source>
</reference>
<evidence type="ECO:0000313" key="4">
    <source>
        <dbReference type="Proteomes" id="UP001228049"/>
    </source>
</evidence>
<dbReference type="InterPro" id="IPR001214">
    <property type="entry name" value="SET_dom"/>
</dbReference>
<dbReference type="SMART" id="SM00317">
    <property type="entry name" value="SET"/>
    <property type="match status" value="1"/>
</dbReference>
<dbReference type="Pfam" id="PF00856">
    <property type="entry name" value="SET"/>
    <property type="match status" value="1"/>
</dbReference>
<keyword evidence="3" id="KW-0489">Methyltransferase</keyword>
<keyword evidence="4" id="KW-1185">Reference proteome</keyword>
<dbReference type="GO" id="GO:0008168">
    <property type="term" value="F:methyltransferase activity"/>
    <property type="evidence" value="ECO:0007669"/>
    <property type="project" value="UniProtKB-KW"/>
</dbReference>
<feature type="domain" description="SET" evidence="2">
    <location>
        <begin position="465"/>
        <end position="596"/>
    </location>
</feature>
<keyword evidence="3" id="KW-0808">Transferase</keyword>
<dbReference type="InterPro" id="IPR046341">
    <property type="entry name" value="SET_dom_sf"/>
</dbReference>
<proteinExistence type="predicted"/>
<evidence type="ECO:0000256" key="1">
    <source>
        <dbReference type="SAM" id="MobiDB-lite"/>
    </source>
</evidence>
<dbReference type="GO" id="GO:0032259">
    <property type="term" value="P:methylation"/>
    <property type="evidence" value="ECO:0007669"/>
    <property type="project" value="UniProtKB-KW"/>
</dbReference>
<dbReference type="EMBL" id="JASDAP010000028">
    <property type="protein sequence ID" value="KAK1876605.1"/>
    <property type="molecule type" value="Genomic_DNA"/>
</dbReference>
<dbReference type="AlphaFoldDB" id="A0AAD9EWL1"/>
<dbReference type="SUPFAM" id="SSF82199">
    <property type="entry name" value="SET domain"/>
    <property type="match status" value="1"/>
</dbReference>
<gene>
    <name evidence="3" type="ORF">KUDE01_001928</name>
</gene>